<dbReference type="VEuPathDB" id="TriTrypDB:TcG_05013"/>
<dbReference type="VEuPathDB" id="TriTrypDB:C3747_101g38"/>
<keyword evidence="2" id="KW-0539">Nucleus</keyword>
<dbReference type="PANTHER" id="PTHR31747:SF3">
    <property type="entry name" value="PROTEIN LSD1"/>
    <property type="match status" value="1"/>
</dbReference>
<dbReference type="EMBL" id="PRFA01000052">
    <property type="protein sequence ID" value="PWU90258.1"/>
    <property type="molecule type" value="Genomic_DNA"/>
</dbReference>
<dbReference type="VEuPathDB" id="TriTrypDB:TcCL_NonESM03597"/>
<dbReference type="VEuPathDB" id="TriTrypDB:BCY84_20289"/>
<evidence type="ECO:0000313" key="5">
    <source>
        <dbReference type="EMBL" id="PWU90258.1"/>
    </source>
</evidence>
<dbReference type="VEuPathDB" id="TriTrypDB:TcCLB.506661.40"/>
<dbReference type="VEuPathDB" id="TriTrypDB:C4B63_52g65"/>
<evidence type="ECO:0000256" key="2">
    <source>
        <dbReference type="ARBA" id="ARBA00023242"/>
    </source>
</evidence>
<reference evidence="5 6" key="1">
    <citation type="journal article" date="2018" name="Microb. Genom.">
        <title>Expanding an expanded genome: long-read sequencing of Trypanosoma cruzi.</title>
        <authorList>
            <person name="Berna L."/>
            <person name="Rodriguez M."/>
            <person name="Chiribao M.L."/>
            <person name="Parodi-Talice A."/>
            <person name="Pita S."/>
            <person name="Rijo G."/>
            <person name="Alvarez-Valin F."/>
            <person name="Robello C."/>
        </authorList>
    </citation>
    <scope>NUCLEOTIDE SEQUENCE [LARGE SCALE GENOMIC DNA]</scope>
    <source>
        <strain evidence="5 6">Dm28c</strain>
    </source>
</reference>
<gene>
    <name evidence="5" type="ORF">C4B63_52g65</name>
</gene>
<dbReference type="VEuPathDB" id="TriTrypDB:TcBrA4_0133690"/>
<name>A0A2V2V5B7_TRYCR</name>
<dbReference type="AlphaFoldDB" id="A0A2V2V5B7"/>
<dbReference type="VEuPathDB" id="TriTrypDB:TcCLB.511245.120"/>
<evidence type="ECO:0000313" key="6">
    <source>
        <dbReference type="Proteomes" id="UP000246121"/>
    </source>
</evidence>
<dbReference type="Proteomes" id="UP000246121">
    <property type="component" value="Unassembled WGS sequence"/>
</dbReference>
<dbReference type="NCBIfam" id="TIGR01053">
    <property type="entry name" value="LSD1"/>
    <property type="match status" value="1"/>
</dbReference>
<dbReference type="Pfam" id="PF06943">
    <property type="entry name" value="zf-LSD1"/>
    <property type="match status" value="1"/>
</dbReference>
<proteinExistence type="predicted"/>
<comment type="caution">
    <text evidence="5">The sequence shown here is derived from an EMBL/GenBank/DDBJ whole genome shotgun (WGS) entry which is preliminary data.</text>
</comment>
<protein>
    <recommendedName>
        <fullName evidence="4">Zinc finger LSD1-type domain-containing protein</fullName>
    </recommendedName>
</protein>
<comment type="subcellular location">
    <subcellularLocation>
        <location evidence="1">Nucleus</location>
    </subcellularLocation>
</comment>
<accession>A0A2V2V5B7</accession>
<feature type="region of interest" description="Disordered" evidence="3">
    <location>
        <begin position="105"/>
        <end position="160"/>
    </location>
</feature>
<organism evidence="5 6">
    <name type="scientific">Trypanosoma cruzi</name>
    <dbReference type="NCBI Taxonomy" id="5693"/>
    <lineage>
        <taxon>Eukaryota</taxon>
        <taxon>Discoba</taxon>
        <taxon>Euglenozoa</taxon>
        <taxon>Kinetoplastea</taxon>
        <taxon>Metakinetoplastina</taxon>
        <taxon>Trypanosomatida</taxon>
        <taxon>Trypanosomatidae</taxon>
        <taxon>Trypanosoma</taxon>
        <taxon>Schizotrypanum</taxon>
    </lineage>
</organism>
<sequence length="169" mass="18683">MMFLGELVCAGCRKIISYPLGAISCRCRNCNTVNAAQNMHLECGCCGQSILVPVNTLTFLCPCCATVTDIPQSLLPRVENPFIMGLNGELSSKTIYVTYPNGSSKKGGLMQEAEGPGRHKSREEEEHEMVTVNKNTAANDGEESLRQKQQRRRQREQQSMVMVVGTRIL</sequence>
<dbReference type="InterPro" id="IPR005735">
    <property type="entry name" value="Znf_LSD1"/>
</dbReference>
<evidence type="ECO:0000259" key="4">
    <source>
        <dbReference type="Pfam" id="PF06943"/>
    </source>
</evidence>
<feature type="domain" description="Zinc finger LSD1-type" evidence="4">
    <location>
        <begin position="9"/>
        <end position="33"/>
    </location>
</feature>
<evidence type="ECO:0000256" key="3">
    <source>
        <dbReference type="SAM" id="MobiDB-lite"/>
    </source>
</evidence>
<dbReference type="PANTHER" id="PTHR31747">
    <property type="entry name" value="PROTEIN LSD1"/>
    <property type="match status" value="1"/>
</dbReference>
<dbReference type="GO" id="GO:0005634">
    <property type="term" value="C:nucleus"/>
    <property type="evidence" value="ECO:0007669"/>
    <property type="project" value="UniProtKB-SubCell"/>
</dbReference>
<feature type="compositionally biased region" description="Basic and acidic residues" evidence="3">
    <location>
        <begin position="115"/>
        <end position="124"/>
    </location>
</feature>
<dbReference type="InterPro" id="IPR040319">
    <property type="entry name" value="LSD1-like"/>
</dbReference>
<evidence type="ECO:0000256" key="1">
    <source>
        <dbReference type="ARBA" id="ARBA00004123"/>
    </source>
</evidence>